<dbReference type="AlphaFoldDB" id="A0A3S9PY50"/>
<proteinExistence type="predicted"/>
<dbReference type="RefSeq" id="WP_126704059.1">
    <property type="nucleotide sequence ID" value="NZ_CP034593.1"/>
</dbReference>
<keyword evidence="1" id="KW-1133">Transmembrane helix</keyword>
<keyword evidence="1" id="KW-0812">Transmembrane</keyword>
<feature type="transmembrane region" description="Helical" evidence="1">
    <location>
        <begin position="226"/>
        <end position="248"/>
    </location>
</feature>
<dbReference type="OrthoDB" id="3250762at2"/>
<evidence type="ECO:0000256" key="1">
    <source>
        <dbReference type="SAM" id="Phobius"/>
    </source>
</evidence>
<feature type="transmembrane region" description="Helical" evidence="1">
    <location>
        <begin position="194"/>
        <end position="214"/>
    </location>
</feature>
<accession>A0A3S9PY50</accession>
<name>A0A3S9PY50_9ACTO</name>
<dbReference type="KEGG" id="flh:EJ997_07825"/>
<dbReference type="EMBL" id="CP034593">
    <property type="protein sequence ID" value="AZQ77255.1"/>
    <property type="molecule type" value="Genomic_DNA"/>
</dbReference>
<feature type="transmembrane region" description="Helical" evidence="1">
    <location>
        <begin position="12"/>
        <end position="31"/>
    </location>
</feature>
<organism evidence="2 3">
    <name type="scientific">Flaviflexus ciconiae</name>
    <dbReference type="NCBI Taxonomy" id="2496867"/>
    <lineage>
        <taxon>Bacteria</taxon>
        <taxon>Bacillati</taxon>
        <taxon>Actinomycetota</taxon>
        <taxon>Actinomycetes</taxon>
        <taxon>Actinomycetales</taxon>
        <taxon>Actinomycetaceae</taxon>
        <taxon>Flaviflexus</taxon>
    </lineage>
</organism>
<evidence type="ECO:0000313" key="2">
    <source>
        <dbReference type="EMBL" id="AZQ77255.1"/>
    </source>
</evidence>
<gene>
    <name evidence="2" type="ORF">EJ997_07825</name>
</gene>
<protein>
    <recommendedName>
        <fullName evidence="4">Permease</fullName>
    </recommendedName>
</protein>
<sequence>MAFGIETRMSANARALTTIVGAGVLFGASALGAEAMAVASGLIGMFLAFGWSFLIELPNPGTARRVIVGTAIATAFVAYFLTIRELTFLAGFVVIAGFVAEMARKDGRPRLLEQISGTVSGSMLALMAGLWTRSLLVESDGVDAIQVVLIAIAVATLLEMLIPHSLRHLRHVVYMVGGFLGGLLFMLFADLAWYAAGLTGLAAGAILAMFDSILRRLPPATRRRPGFALAMVPLCAGAVVAYTLTLILA</sequence>
<reference evidence="2 3" key="1">
    <citation type="submission" date="2018-12" db="EMBL/GenBank/DDBJ databases">
        <title>Complete genome sequence of Flaviflexus sp. H23T48.</title>
        <authorList>
            <person name="Bae J.-W."/>
            <person name="Lee J.-Y."/>
        </authorList>
    </citation>
    <scope>NUCLEOTIDE SEQUENCE [LARGE SCALE GENOMIC DNA]</scope>
    <source>
        <strain evidence="2 3">H23T48</strain>
    </source>
</reference>
<keyword evidence="1" id="KW-0472">Membrane</keyword>
<evidence type="ECO:0008006" key="4">
    <source>
        <dbReference type="Google" id="ProtNLM"/>
    </source>
</evidence>
<feature type="transmembrane region" description="Helical" evidence="1">
    <location>
        <begin position="86"/>
        <end position="103"/>
    </location>
</feature>
<dbReference type="Proteomes" id="UP000280344">
    <property type="component" value="Chromosome"/>
</dbReference>
<evidence type="ECO:0000313" key="3">
    <source>
        <dbReference type="Proteomes" id="UP000280344"/>
    </source>
</evidence>
<feature type="transmembrane region" description="Helical" evidence="1">
    <location>
        <begin position="37"/>
        <end position="55"/>
    </location>
</feature>
<feature type="transmembrane region" description="Helical" evidence="1">
    <location>
        <begin position="169"/>
        <end position="188"/>
    </location>
</feature>
<feature type="transmembrane region" description="Helical" evidence="1">
    <location>
        <begin position="144"/>
        <end position="162"/>
    </location>
</feature>
<keyword evidence="3" id="KW-1185">Reference proteome</keyword>